<dbReference type="PROSITE" id="PS50005">
    <property type="entry name" value="TPR"/>
    <property type="match status" value="2"/>
</dbReference>
<evidence type="ECO:0000313" key="5">
    <source>
        <dbReference type="EMBL" id="TCK52088.1"/>
    </source>
</evidence>
<dbReference type="HAMAP" id="MF_02066">
    <property type="entry name" value="CpoB"/>
    <property type="match status" value="1"/>
</dbReference>
<dbReference type="EMBL" id="SMGD01000013">
    <property type="protein sequence ID" value="TCK52088.1"/>
    <property type="molecule type" value="Genomic_DNA"/>
</dbReference>
<keyword evidence="6" id="KW-1185">Reference proteome</keyword>
<dbReference type="InterPro" id="IPR032519">
    <property type="entry name" value="YbgF_tri"/>
</dbReference>
<dbReference type="InterPro" id="IPR019734">
    <property type="entry name" value="TPR_rpt"/>
</dbReference>
<dbReference type="Pfam" id="PF16331">
    <property type="entry name" value="TolA_bind_tri"/>
    <property type="match status" value="1"/>
</dbReference>
<dbReference type="Proteomes" id="UP000295565">
    <property type="component" value="Unassembled WGS sequence"/>
</dbReference>
<dbReference type="AlphaFoldDB" id="A0A4R1JLY7"/>
<feature type="repeat" description="TPR" evidence="2">
    <location>
        <begin position="246"/>
        <end position="279"/>
    </location>
</feature>
<organism evidence="5 6">
    <name type="scientific">Celerinatantimonas diazotrophica</name>
    <dbReference type="NCBI Taxonomy" id="412034"/>
    <lineage>
        <taxon>Bacteria</taxon>
        <taxon>Pseudomonadati</taxon>
        <taxon>Pseudomonadota</taxon>
        <taxon>Gammaproteobacteria</taxon>
        <taxon>Celerinatantimonadaceae</taxon>
        <taxon>Celerinatantimonas</taxon>
    </lineage>
</organism>
<proteinExistence type="inferred from homology"/>
<keyword evidence="1" id="KW-0131">Cell cycle</keyword>
<feature type="compositionally biased region" description="Low complexity" evidence="3">
    <location>
        <begin position="46"/>
        <end position="60"/>
    </location>
</feature>
<feature type="domain" description="YbgF trimerisation" evidence="4">
    <location>
        <begin position="80"/>
        <end position="152"/>
    </location>
</feature>
<dbReference type="NCBIfam" id="TIGR02795">
    <property type="entry name" value="tol_pal_ybgF"/>
    <property type="match status" value="1"/>
</dbReference>
<dbReference type="InterPro" id="IPR034706">
    <property type="entry name" value="CpoB"/>
</dbReference>
<dbReference type="GO" id="GO:0030288">
    <property type="term" value="C:outer membrane-bounded periplasmic space"/>
    <property type="evidence" value="ECO:0007669"/>
    <property type="project" value="UniProtKB-UniRule"/>
</dbReference>
<evidence type="ECO:0000256" key="2">
    <source>
        <dbReference type="PROSITE-ProRule" id="PRU00339"/>
    </source>
</evidence>
<feature type="signal peptide" evidence="1">
    <location>
        <begin position="1"/>
        <end position="24"/>
    </location>
</feature>
<dbReference type="SMART" id="SM00028">
    <property type="entry name" value="TPR"/>
    <property type="match status" value="2"/>
</dbReference>
<dbReference type="InterPro" id="IPR014162">
    <property type="entry name" value="CpoB_C"/>
</dbReference>
<keyword evidence="1" id="KW-0132">Cell division</keyword>
<comment type="caution">
    <text evidence="5">The sequence shown here is derived from an EMBL/GenBank/DDBJ whole genome shotgun (WGS) entry which is preliminary data.</text>
</comment>
<comment type="function">
    <text evidence="1">Mediates coordination of peptidoglycan synthesis and outer membrane constriction during cell division.</text>
</comment>
<dbReference type="InterPro" id="IPR011990">
    <property type="entry name" value="TPR-like_helical_dom_sf"/>
</dbReference>
<protein>
    <recommendedName>
        <fullName evidence="1">Cell division coordinator CpoB</fullName>
    </recommendedName>
</protein>
<dbReference type="SUPFAM" id="SSF48452">
    <property type="entry name" value="TPR-like"/>
    <property type="match status" value="1"/>
</dbReference>
<dbReference type="GO" id="GO:0043093">
    <property type="term" value="P:FtsZ-dependent cytokinesis"/>
    <property type="evidence" value="ECO:0007669"/>
    <property type="project" value="UniProtKB-UniRule"/>
</dbReference>
<evidence type="ECO:0000256" key="3">
    <source>
        <dbReference type="SAM" id="MobiDB-lite"/>
    </source>
</evidence>
<keyword evidence="2" id="KW-0802">TPR repeat</keyword>
<keyword evidence="1" id="KW-0574">Periplasm</keyword>
<feature type="region of interest" description="Disordered" evidence="3">
    <location>
        <begin position="144"/>
        <end position="170"/>
    </location>
</feature>
<dbReference type="Gene3D" id="1.25.40.10">
    <property type="entry name" value="Tetratricopeptide repeat domain"/>
    <property type="match status" value="1"/>
</dbReference>
<dbReference type="Pfam" id="PF14559">
    <property type="entry name" value="TPR_19"/>
    <property type="match status" value="1"/>
</dbReference>
<feature type="compositionally biased region" description="Low complexity" evidence="3">
    <location>
        <begin position="145"/>
        <end position="159"/>
    </location>
</feature>
<dbReference type="GO" id="GO:0070206">
    <property type="term" value="P:protein trimerization"/>
    <property type="evidence" value="ECO:0007669"/>
    <property type="project" value="InterPro"/>
</dbReference>
<feature type="region of interest" description="Disordered" evidence="3">
    <location>
        <begin position="37"/>
        <end position="71"/>
    </location>
</feature>
<accession>A0A4R1JLY7</accession>
<feature type="repeat" description="TPR" evidence="2">
    <location>
        <begin position="209"/>
        <end position="242"/>
    </location>
</feature>
<evidence type="ECO:0000313" key="6">
    <source>
        <dbReference type="Proteomes" id="UP000295565"/>
    </source>
</evidence>
<name>A0A4R1JLY7_9GAMM</name>
<dbReference type="Pfam" id="PF13174">
    <property type="entry name" value="TPR_6"/>
    <property type="match status" value="1"/>
</dbReference>
<feature type="chain" id="PRO_5021051583" description="Cell division coordinator CpoB" evidence="1">
    <location>
        <begin position="25"/>
        <end position="293"/>
    </location>
</feature>
<dbReference type="OrthoDB" id="9768142at2"/>
<reference evidence="5 6" key="1">
    <citation type="submission" date="2019-03" db="EMBL/GenBank/DDBJ databases">
        <title>Genomic Encyclopedia of Type Strains, Phase IV (KMG-IV): sequencing the most valuable type-strain genomes for metagenomic binning, comparative biology and taxonomic classification.</title>
        <authorList>
            <person name="Goeker M."/>
        </authorList>
    </citation>
    <scope>NUCLEOTIDE SEQUENCE [LARGE SCALE GENOMIC DNA]</scope>
    <source>
        <strain evidence="5 6">DSM 18577</strain>
    </source>
</reference>
<dbReference type="Gene3D" id="1.20.5.110">
    <property type="match status" value="1"/>
</dbReference>
<evidence type="ECO:0000256" key="1">
    <source>
        <dbReference type="HAMAP-Rule" id="MF_02066"/>
    </source>
</evidence>
<keyword evidence="1" id="KW-0732">Signal</keyword>
<evidence type="ECO:0000259" key="4">
    <source>
        <dbReference type="Pfam" id="PF16331"/>
    </source>
</evidence>
<gene>
    <name evidence="1" type="primary">cpoB</name>
    <name evidence="5" type="ORF">EV690_2196</name>
</gene>
<sequence precursor="true">MKQIKLSAAALAVAFFANMSYAEAPVTDLSTQPTATTMTTVNAPDSSTASSTSGGNNSSSQIQAPSLKGMNFDDTAGLTLKQRITRLERMFNARSSSQLQIRQQLNQLSDRLAQLNGQIEEQQHQIKQIVKRQRDLYQELERRLSNTQQSAQTNAANQDSAKDEPVVGGDGEADYENAVKLVMQDRKFDQAISAFQTFLTKHPKSSYLPNAHYWLGQLQFTQGQSDKAQAQFETVVKQYPDSNKVPESLLKLGQLALQSKHISQAKDYFNKVIQNYPQSSAADLAKNQLKSLK</sequence>
<comment type="subcellular location">
    <subcellularLocation>
        <location evidence="1">Periplasm</location>
    </subcellularLocation>
</comment>
<comment type="similarity">
    <text evidence="1">Belongs to the CpoB family.</text>
</comment>
<dbReference type="RefSeq" id="WP_131912988.1">
    <property type="nucleotide sequence ID" value="NZ_OU594967.1"/>
</dbReference>